<sequence>MLKIATDMMNKMPPEELQNMLNMASSFKEQDMMANMSQQFGFKLPWEDAKKAQQAMSSLTPESIDKMIKLANRIQRTVEAAAINQIDVQLKITTENRILFGTIK</sequence>
<protein>
    <submittedName>
        <fullName evidence="1">Outer envelope protein 61</fullName>
    </submittedName>
</protein>
<keyword evidence="1" id="KW-0946">Virion</keyword>
<evidence type="ECO:0000313" key="1">
    <source>
        <dbReference type="EMBL" id="GEU65349.1"/>
    </source>
</evidence>
<dbReference type="AlphaFoldDB" id="A0A6L2LW47"/>
<gene>
    <name evidence="1" type="ORF">Tci_037327</name>
</gene>
<dbReference type="EMBL" id="BKCJ010005183">
    <property type="protein sequence ID" value="GEU65349.1"/>
    <property type="molecule type" value="Genomic_DNA"/>
</dbReference>
<proteinExistence type="predicted"/>
<keyword evidence="1" id="KW-0261">Viral envelope protein</keyword>
<comment type="caution">
    <text evidence="1">The sequence shown here is derived from an EMBL/GenBank/DDBJ whole genome shotgun (WGS) entry which is preliminary data.</text>
</comment>
<accession>A0A6L2LW47</accession>
<dbReference type="PANTHER" id="PTHR48433">
    <property type="entry name" value="OUTER ENVELOPE PROTEIN 61-LIKE"/>
    <property type="match status" value="1"/>
</dbReference>
<reference evidence="1" key="1">
    <citation type="journal article" date="2019" name="Sci. Rep.">
        <title>Draft genome of Tanacetum cinerariifolium, the natural source of mosquito coil.</title>
        <authorList>
            <person name="Yamashiro T."/>
            <person name="Shiraishi A."/>
            <person name="Satake H."/>
            <person name="Nakayama K."/>
        </authorList>
    </citation>
    <scope>NUCLEOTIDE SEQUENCE</scope>
</reference>
<organism evidence="1">
    <name type="scientific">Tanacetum cinerariifolium</name>
    <name type="common">Dalmatian daisy</name>
    <name type="synonym">Chrysanthemum cinerariifolium</name>
    <dbReference type="NCBI Taxonomy" id="118510"/>
    <lineage>
        <taxon>Eukaryota</taxon>
        <taxon>Viridiplantae</taxon>
        <taxon>Streptophyta</taxon>
        <taxon>Embryophyta</taxon>
        <taxon>Tracheophyta</taxon>
        <taxon>Spermatophyta</taxon>
        <taxon>Magnoliopsida</taxon>
        <taxon>eudicotyledons</taxon>
        <taxon>Gunneridae</taxon>
        <taxon>Pentapetalae</taxon>
        <taxon>asterids</taxon>
        <taxon>campanulids</taxon>
        <taxon>Asterales</taxon>
        <taxon>Asteraceae</taxon>
        <taxon>Asteroideae</taxon>
        <taxon>Anthemideae</taxon>
        <taxon>Anthemidinae</taxon>
        <taxon>Tanacetum</taxon>
    </lineage>
</organism>
<name>A0A6L2LW47_TANCI</name>
<dbReference type="InterPro" id="IPR053319">
    <property type="entry name" value="OEP61"/>
</dbReference>
<dbReference type="PANTHER" id="PTHR48433:SF1">
    <property type="entry name" value="OUTER ENVELOPE PROTEIN 61-LIKE"/>
    <property type="match status" value="1"/>
</dbReference>